<reference evidence="2" key="2">
    <citation type="submission" date="2013-10" db="EMBL/GenBank/DDBJ databases">
        <authorList>
            <person name="Aslett M."/>
        </authorList>
    </citation>
    <scope>NUCLEOTIDE SEQUENCE [LARGE SCALE GENOMIC DNA]</scope>
    <source>
        <strain evidence="2">Weybridge</strain>
    </source>
</reference>
<evidence type="ECO:0000313" key="3">
    <source>
        <dbReference type="Proteomes" id="UP000030763"/>
    </source>
</evidence>
<gene>
    <name evidence="2" type="ORF">EMWEY_00033020</name>
</gene>
<accession>U6LZ70</accession>
<dbReference type="OrthoDB" id="10251744at2759"/>
<dbReference type="EMBL" id="HG719246">
    <property type="protein sequence ID" value="CDJ57262.1"/>
    <property type="molecule type" value="Genomic_DNA"/>
</dbReference>
<feature type="compositionally biased region" description="Low complexity" evidence="1">
    <location>
        <begin position="24"/>
        <end position="36"/>
    </location>
</feature>
<feature type="region of interest" description="Disordered" evidence="1">
    <location>
        <begin position="1"/>
        <end position="36"/>
    </location>
</feature>
<name>U6LZ70_EIMMA</name>
<dbReference type="Proteomes" id="UP000030763">
    <property type="component" value="Unassembled WGS sequence"/>
</dbReference>
<keyword evidence="3" id="KW-1185">Reference proteome</keyword>
<organism evidence="2 3">
    <name type="scientific">Eimeria maxima</name>
    <name type="common">Coccidian parasite</name>
    <dbReference type="NCBI Taxonomy" id="5804"/>
    <lineage>
        <taxon>Eukaryota</taxon>
        <taxon>Sar</taxon>
        <taxon>Alveolata</taxon>
        <taxon>Apicomplexa</taxon>
        <taxon>Conoidasida</taxon>
        <taxon>Coccidia</taxon>
        <taxon>Eucoccidiorida</taxon>
        <taxon>Eimeriorina</taxon>
        <taxon>Eimeriidae</taxon>
        <taxon>Eimeria</taxon>
    </lineage>
</organism>
<dbReference type="RefSeq" id="XP_013333912.1">
    <property type="nucleotide sequence ID" value="XM_013478458.1"/>
</dbReference>
<reference evidence="2" key="1">
    <citation type="submission" date="2013-10" db="EMBL/GenBank/DDBJ databases">
        <title>Genomic analysis of the causative agents of coccidiosis in chickens.</title>
        <authorList>
            <person name="Reid A.J."/>
            <person name="Blake D."/>
            <person name="Billington K."/>
            <person name="Browne H."/>
            <person name="Dunn M."/>
            <person name="Hung S."/>
            <person name="Kawahara F."/>
            <person name="Miranda-Saavedra D."/>
            <person name="Mourier T."/>
            <person name="Nagra H."/>
            <person name="Otto T.D."/>
            <person name="Rawlings N."/>
            <person name="Sanchez A."/>
            <person name="Sanders M."/>
            <person name="Subramaniam C."/>
            <person name="Tay Y."/>
            <person name="Dear P."/>
            <person name="Doerig C."/>
            <person name="Gruber A."/>
            <person name="Parkinson J."/>
            <person name="Shirley M."/>
            <person name="Wan K.L."/>
            <person name="Berriman M."/>
            <person name="Tomley F."/>
            <person name="Pain A."/>
        </authorList>
    </citation>
    <scope>NUCLEOTIDE SEQUENCE [LARGE SCALE GENOMIC DNA]</scope>
    <source>
        <strain evidence="2">Weybridge</strain>
    </source>
</reference>
<evidence type="ECO:0000313" key="2">
    <source>
        <dbReference type="EMBL" id="CDJ57262.1"/>
    </source>
</evidence>
<sequence>MSVREDPSSLPVETDSYPDGSQTLNPNPAASSLPPSQAEGLWFKAIEERALAEDFLHIDHELVPCRPLVELRGLSFLSATARDEYAKNLRPDVVR</sequence>
<dbReference type="VEuPathDB" id="ToxoDB:EMWEY_00033020"/>
<evidence type="ECO:0000256" key="1">
    <source>
        <dbReference type="SAM" id="MobiDB-lite"/>
    </source>
</evidence>
<proteinExistence type="predicted"/>
<protein>
    <submittedName>
        <fullName evidence="2">Uncharacterized protein</fullName>
    </submittedName>
</protein>
<dbReference type="AlphaFoldDB" id="U6LZ70"/>
<dbReference type="GeneID" id="25337288"/>